<protein>
    <submittedName>
        <fullName evidence="2">Uncharacterized protein</fullName>
    </submittedName>
</protein>
<proteinExistence type="predicted"/>
<reference evidence="3" key="1">
    <citation type="submission" date="2018-07" db="EMBL/GenBank/DDBJ databases">
        <authorList>
            <person name="Peiro R."/>
            <person name="Begona"/>
            <person name="Cbmso G."/>
            <person name="Lopez M."/>
            <person name="Gonzalez S."/>
        </authorList>
    </citation>
    <scope>NUCLEOTIDE SEQUENCE [LARGE SCALE GENOMIC DNA]</scope>
</reference>
<dbReference type="AlphaFoldDB" id="A0A376ACG8"/>
<evidence type="ECO:0000256" key="1">
    <source>
        <dbReference type="SAM" id="MobiDB-lite"/>
    </source>
</evidence>
<organism evidence="2 3">
    <name type="scientific">Ciceribacter selenitireducens ATCC BAA-1503</name>
    <dbReference type="NCBI Taxonomy" id="1336235"/>
    <lineage>
        <taxon>Bacteria</taxon>
        <taxon>Pseudomonadati</taxon>
        <taxon>Pseudomonadota</taxon>
        <taxon>Alphaproteobacteria</taxon>
        <taxon>Hyphomicrobiales</taxon>
        <taxon>Rhizobiaceae</taxon>
        <taxon>Ciceribacter</taxon>
    </lineage>
</organism>
<keyword evidence="3" id="KW-1185">Reference proteome</keyword>
<gene>
    <name evidence="2" type="ORF">RHIZ70_1220</name>
</gene>
<dbReference type="Proteomes" id="UP000254764">
    <property type="component" value="Unassembled WGS sequence"/>
</dbReference>
<evidence type="ECO:0000313" key="3">
    <source>
        <dbReference type="Proteomes" id="UP000254764"/>
    </source>
</evidence>
<dbReference type="EMBL" id="UEYP01000001">
    <property type="protein sequence ID" value="SSC65512.1"/>
    <property type="molecule type" value="Genomic_DNA"/>
</dbReference>
<evidence type="ECO:0000313" key="2">
    <source>
        <dbReference type="EMBL" id="SSC65512.1"/>
    </source>
</evidence>
<sequence length="40" mass="4692">MLFPLLETESRKTKKRRSVDASAGKEEPRTAKTLRRRCLM</sequence>
<accession>A0A376ACG8</accession>
<name>A0A376ACG8_9HYPH</name>
<feature type="region of interest" description="Disordered" evidence="1">
    <location>
        <begin position="1"/>
        <end position="40"/>
    </location>
</feature>